<dbReference type="EMBL" id="CM046397">
    <property type="protein sequence ID" value="KAI8537085.1"/>
    <property type="molecule type" value="Genomic_DNA"/>
</dbReference>
<organism evidence="1 2">
    <name type="scientific">Rhododendron molle</name>
    <name type="common">Chinese azalea</name>
    <name type="synonym">Azalea mollis</name>
    <dbReference type="NCBI Taxonomy" id="49168"/>
    <lineage>
        <taxon>Eukaryota</taxon>
        <taxon>Viridiplantae</taxon>
        <taxon>Streptophyta</taxon>
        <taxon>Embryophyta</taxon>
        <taxon>Tracheophyta</taxon>
        <taxon>Spermatophyta</taxon>
        <taxon>Magnoliopsida</taxon>
        <taxon>eudicotyledons</taxon>
        <taxon>Gunneridae</taxon>
        <taxon>Pentapetalae</taxon>
        <taxon>asterids</taxon>
        <taxon>Ericales</taxon>
        <taxon>Ericaceae</taxon>
        <taxon>Ericoideae</taxon>
        <taxon>Rhodoreae</taxon>
        <taxon>Rhododendron</taxon>
    </lineage>
</organism>
<accession>A0ACC0M7Z7</accession>
<comment type="caution">
    <text evidence="1">The sequence shown here is derived from an EMBL/GenBank/DDBJ whole genome shotgun (WGS) entry which is preliminary data.</text>
</comment>
<evidence type="ECO:0000313" key="1">
    <source>
        <dbReference type="EMBL" id="KAI8537085.1"/>
    </source>
</evidence>
<evidence type="ECO:0000313" key="2">
    <source>
        <dbReference type="Proteomes" id="UP001062846"/>
    </source>
</evidence>
<keyword evidence="2" id="KW-1185">Reference proteome</keyword>
<dbReference type="Proteomes" id="UP001062846">
    <property type="component" value="Chromosome 10"/>
</dbReference>
<gene>
    <name evidence="1" type="ORF">RHMOL_Rhmol10G0307400</name>
</gene>
<reference evidence="1" key="1">
    <citation type="submission" date="2022-02" db="EMBL/GenBank/DDBJ databases">
        <title>Plant Genome Project.</title>
        <authorList>
            <person name="Zhang R.-G."/>
        </authorList>
    </citation>
    <scope>NUCLEOTIDE SEQUENCE</scope>
    <source>
        <strain evidence="1">AT1</strain>
    </source>
</reference>
<proteinExistence type="predicted"/>
<protein>
    <submittedName>
        <fullName evidence="1">Uncharacterized protein</fullName>
    </submittedName>
</protein>
<sequence length="441" mass="50738">MASFDQAPLGDQSHIAEKGLGYKQVPELNWRLPTGVAMLSQTQFRLPWERVKYFHANKESNDDYKSFLYEVEDVMTSSMLDVVLQEVLSQNRRIMKWHARQEAEQLQDYYFRVYLESCDFIKYDSNPNQILEDDRLDMQSFPALSQKDMLRLIGQHLYLLPPIPPLPLCAIASNTELKWDKQLQNDAIQGKVLKLTRRSHGGRAPSSFQGRFHIDRLMKLEYIHEYFACWKSLAKCEFIKFDSDLSGIFNRIKCEGKWPEGSDKMLKVTLAEHLKLLCQLTNHNKATGGPMLDSKVPELFSTDLEEAIDGKYQAAILAFNKKDSQRRLKDYHDHERFKHLVTKLAIRSRASGIGLLPKCFDSEHVLLKYQQSPKIQPMALLLKKLSELDYGSKPLSMYPLLSGLKDLPRGKAFPTYIRGLPVLMFGVALAGLGMGREKMSR</sequence>
<name>A0ACC0M7Z7_RHOML</name>